<sequence>MINTEIRCPECKSKRIIKRGILQTENKGNRQRLGCKNCGHRFIEDEPFKRMRNHERKITLCLDLYYSGLSLRKIAKHLKSFYPNNSHPSTIYRWIMKYIGVMANFTDKQKIQLGQELEGDEVEYHRLGMKNWFVDIIDTKTRYVVYSKYIQERTTDELIKFYRKVKTKTRGQTKIIS</sequence>
<organism evidence="1">
    <name type="scientific">marine sediment metagenome</name>
    <dbReference type="NCBI Taxonomy" id="412755"/>
    <lineage>
        <taxon>unclassified sequences</taxon>
        <taxon>metagenomes</taxon>
        <taxon>ecological metagenomes</taxon>
    </lineage>
</organism>
<proteinExistence type="predicted"/>
<reference evidence="1" key="1">
    <citation type="journal article" date="2014" name="Front. Microbiol.">
        <title>High frequency of phylogenetically diverse reductive dehalogenase-homologous genes in deep subseafloor sedimentary metagenomes.</title>
        <authorList>
            <person name="Kawai M."/>
            <person name="Futagami T."/>
            <person name="Toyoda A."/>
            <person name="Takaki Y."/>
            <person name="Nishi S."/>
            <person name="Hori S."/>
            <person name="Arai W."/>
            <person name="Tsubouchi T."/>
            <person name="Morono Y."/>
            <person name="Uchiyama I."/>
            <person name="Ito T."/>
            <person name="Fujiyama A."/>
            <person name="Inagaki F."/>
            <person name="Takami H."/>
        </authorList>
    </citation>
    <scope>NUCLEOTIDE SEQUENCE</scope>
    <source>
        <strain evidence="1">Expedition CK06-06</strain>
    </source>
</reference>
<comment type="caution">
    <text evidence="1">The sequence shown here is derived from an EMBL/GenBank/DDBJ whole genome shotgun (WGS) entry which is preliminary data.</text>
</comment>
<protein>
    <recommendedName>
        <fullName evidence="2">DDE domain-containing protein</fullName>
    </recommendedName>
</protein>
<dbReference type="AlphaFoldDB" id="X1PLF6"/>
<evidence type="ECO:0000313" key="1">
    <source>
        <dbReference type="EMBL" id="GAI43361.1"/>
    </source>
</evidence>
<name>X1PLF6_9ZZZZ</name>
<gene>
    <name evidence="1" type="ORF">S06H3_46744</name>
</gene>
<evidence type="ECO:0008006" key="2">
    <source>
        <dbReference type="Google" id="ProtNLM"/>
    </source>
</evidence>
<dbReference type="EMBL" id="BARV01029299">
    <property type="protein sequence ID" value="GAI43361.1"/>
    <property type="molecule type" value="Genomic_DNA"/>
</dbReference>
<feature type="non-terminal residue" evidence="1">
    <location>
        <position position="177"/>
    </location>
</feature>
<accession>X1PLF6</accession>